<proteinExistence type="predicted"/>
<organism evidence="1 2">
    <name type="scientific">Staurois parvus</name>
    <dbReference type="NCBI Taxonomy" id="386267"/>
    <lineage>
        <taxon>Eukaryota</taxon>
        <taxon>Metazoa</taxon>
        <taxon>Chordata</taxon>
        <taxon>Craniata</taxon>
        <taxon>Vertebrata</taxon>
        <taxon>Euteleostomi</taxon>
        <taxon>Amphibia</taxon>
        <taxon>Batrachia</taxon>
        <taxon>Anura</taxon>
        <taxon>Neobatrachia</taxon>
        <taxon>Ranoidea</taxon>
        <taxon>Ranidae</taxon>
        <taxon>Staurois</taxon>
    </lineage>
</organism>
<comment type="caution">
    <text evidence="1">The sequence shown here is derived from an EMBL/GenBank/DDBJ whole genome shotgun (WGS) entry which is preliminary data.</text>
</comment>
<reference evidence="1" key="1">
    <citation type="submission" date="2023-05" db="EMBL/GenBank/DDBJ databases">
        <authorList>
            <person name="Stuckert A."/>
        </authorList>
    </citation>
    <scope>NUCLEOTIDE SEQUENCE</scope>
</reference>
<evidence type="ECO:0000313" key="1">
    <source>
        <dbReference type="EMBL" id="CAI9594256.1"/>
    </source>
</evidence>
<dbReference type="Proteomes" id="UP001162483">
    <property type="component" value="Unassembled WGS sequence"/>
</dbReference>
<dbReference type="EMBL" id="CATNWA010016644">
    <property type="protein sequence ID" value="CAI9594256.1"/>
    <property type="molecule type" value="Genomic_DNA"/>
</dbReference>
<evidence type="ECO:0000313" key="2">
    <source>
        <dbReference type="Proteomes" id="UP001162483"/>
    </source>
</evidence>
<accession>A0ABN9FFE7</accession>
<protein>
    <submittedName>
        <fullName evidence="1">Uncharacterized protein</fullName>
    </submittedName>
</protein>
<gene>
    <name evidence="1" type="ORF">SPARVUS_LOCUS11694354</name>
</gene>
<keyword evidence="2" id="KW-1185">Reference proteome</keyword>
<name>A0ABN9FFE7_9NEOB</name>
<sequence>MAVLCTAIPASVIKLTGRKIVCKQNNLPPRRRCSVNTGCRRVITRRDPVIDIHGRKRRRGAPYLEMQNDKYLHDSAHRCHPVAVYLL</sequence>